<gene>
    <name evidence="1" type="ORF">CEXT_452691</name>
</gene>
<sequence>MLNENLFTAVEKENLIKPTGSISPVHYQYLHPVSPPLGETITGVRTEIRTGVFLDTDFLGDIKEGTDPNIGSGARLLPRVMKFVFVVQCTYRHEIRVKIFNCSALEKASDVFKSRTTFPFDDHWPSRAKRILCSTLRQRASNPFLMSEDKLLPPTFIDYKNESKFRNNKAES</sequence>
<evidence type="ECO:0000313" key="2">
    <source>
        <dbReference type="Proteomes" id="UP001054945"/>
    </source>
</evidence>
<name>A0AAV4VD89_CAEEX</name>
<organism evidence="1 2">
    <name type="scientific">Caerostris extrusa</name>
    <name type="common">Bark spider</name>
    <name type="synonym">Caerostris bankana</name>
    <dbReference type="NCBI Taxonomy" id="172846"/>
    <lineage>
        <taxon>Eukaryota</taxon>
        <taxon>Metazoa</taxon>
        <taxon>Ecdysozoa</taxon>
        <taxon>Arthropoda</taxon>
        <taxon>Chelicerata</taxon>
        <taxon>Arachnida</taxon>
        <taxon>Araneae</taxon>
        <taxon>Araneomorphae</taxon>
        <taxon>Entelegynae</taxon>
        <taxon>Araneoidea</taxon>
        <taxon>Araneidae</taxon>
        <taxon>Caerostris</taxon>
    </lineage>
</organism>
<proteinExistence type="predicted"/>
<dbReference type="Proteomes" id="UP001054945">
    <property type="component" value="Unassembled WGS sequence"/>
</dbReference>
<comment type="caution">
    <text evidence="1">The sequence shown here is derived from an EMBL/GenBank/DDBJ whole genome shotgun (WGS) entry which is preliminary data.</text>
</comment>
<keyword evidence="2" id="KW-1185">Reference proteome</keyword>
<dbReference type="AlphaFoldDB" id="A0AAV4VD89"/>
<accession>A0AAV4VD89</accession>
<protein>
    <submittedName>
        <fullName evidence="1">Uncharacterized protein</fullName>
    </submittedName>
</protein>
<reference evidence="1 2" key="1">
    <citation type="submission" date="2021-06" db="EMBL/GenBank/DDBJ databases">
        <title>Caerostris extrusa draft genome.</title>
        <authorList>
            <person name="Kono N."/>
            <person name="Arakawa K."/>
        </authorList>
    </citation>
    <scope>NUCLEOTIDE SEQUENCE [LARGE SCALE GENOMIC DNA]</scope>
</reference>
<dbReference type="EMBL" id="BPLR01014243">
    <property type="protein sequence ID" value="GIY67470.1"/>
    <property type="molecule type" value="Genomic_DNA"/>
</dbReference>
<evidence type="ECO:0000313" key="1">
    <source>
        <dbReference type="EMBL" id="GIY67470.1"/>
    </source>
</evidence>